<protein>
    <submittedName>
        <fullName evidence="1">Uncharacterized protein</fullName>
    </submittedName>
</protein>
<dbReference type="Proteomes" id="UP001321763">
    <property type="component" value="Chromosome"/>
</dbReference>
<evidence type="ECO:0000313" key="2">
    <source>
        <dbReference type="Proteomes" id="UP001321763"/>
    </source>
</evidence>
<sequence>MCRVDMLLDRALKRIRVNLRKEFKYKKRCINRNKLYEKRIKQGRKI</sequence>
<gene>
    <name evidence="1" type="ORF">K234311028_12880</name>
</gene>
<reference evidence="1 2" key="1">
    <citation type="submission" date="2022-09" db="EMBL/GenBank/DDBJ databases">
        <title>complete genome sequences of Clostridium tetani str. KHSU-234311-028 isolated from soil.</title>
        <authorList>
            <person name="Sekizuka T."/>
            <person name="Shitada C."/>
            <person name="Takahashi M."/>
            <person name="Kuroda M."/>
        </authorList>
    </citation>
    <scope>NUCLEOTIDE SEQUENCE [LARGE SCALE GENOMIC DNA]</scope>
    <source>
        <strain evidence="1 2">KHSU-234311-028</strain>
    </source>
</reference>
<evidence type="ECO:0000313" key="1">
    <source>
        <dbReference type="EMBL" id="BDR81042.1"/>
    </source>
</evidence>
<accession>A0ABC8ECR2</accession>
<dbReference type="RefSeq" id="WP_317724999.1">
    <property type="nucleotide sequence ID" value="NZ_AP026818.1"/>
</dbReference>
<dbReference type="AlphaFoldDB" id="A0ABC8ECR2"/>
<dbReference type="EMBL" id="AP026818">
    <property type="protein sequence ID" value="BDR81042.1"/>
    <property type="molecule type" value="Genomic_DNA"/>
</dbReference>
<name>A0ABC8ECR2_CLOTA</name>
<proteinExistence type="predicted"/>
<organism evidence="1 2">
    <name type="scientific">Clostridium tetani</name>
    <dbReference type="NCBI Taxonomy" id="1513"/>
    <lineage>
        <taxon>Bacteria</taxon>
        <taxon>Bacillati</taxon>
        <taxon>Bacillota</taxon>
        <taxon>Clostridia</taxon>
        <taxon>Eubacteriales</taxon>
        <taxon>Clostridiaceae</taxon>
        <taxon>Clostridium</taxon>
    </lineage>
</organism>